<dbReference type="AlphaFoldDB" id="A0A2S0WKB6"/>
<proteinExistence type="predicted"/>
<sequence>MLPGLGRDMWNTQSAIAHSRAPLTLLADEYGPLHTVETWESAETSARNVLSVVLAIAKTVDALSTYTGWTAFSDDEALHACLAALDSCHGGNDDNVRAALGFED</sequence>
<reference evidence="2" key="1">
    <citation type="submission" date="2018-01" db="EMBL/GenBank/DDBJ databases">
        <authorList>
            <person name="Li J."/>
        </authorList>
    </citation>
    <scope>NUCLEOTIDE SEQUENCE [LARGE SCALE GENOMIC DNA]</scope>
    <source>
        <strain evidence="2">592</strain>
    </source>
</reference>
<dbReference type="EMBL" id="CP026952">
    <property type="protein sequence ID" value="AWB91788.1"/>
    <property type="molecule type" value="Genomic_DNA"/>
</dbReference>
<organism evidence="1 2">
    <name type="scientific">Aeromicrobium chenweiae</name>
    <dbReference type="NCBI Taxonomy" id="2079793"/>
    <lineage>
        <taxon>Bacteria</taxon>
        <taxon>Bacillati</taxon>
        <taxon>Actinomycetota</taxon>
        <taxon>Actinomycetes</taxon>
        <taxon>Propionibacteriales</taxon>
        <taxon>Nocardioidaceae</taxon>
        <taxon>Aeromicrobium</taxon>
    </lineage>
</organism>
<protein>
    <submittedName>
        <fullName evidence="1">Uncharacterized protein</fullName>
    </submittedName>
</protein>
<evidence type="ECO:0000313" key="2">
    <source>
        <dbReference type="Proteomes" id="UP000244384"/>
    </source>
</evidence>
<dbReference type="KEGG" id="aez:C3E78_05965"/>
<dbReference type="Proteomes" id="UP000244384">
    <property type="component" value="Chromosome"/>
</dbReference>
<name>A0A2S0WKB6_9ACTN</name>
<accession>A0A2S0WKB6</accession>
<evidence type="ECO:0000313" key="1">
    <source>
        <dbReference type="EMBL" id="AWB91788.1"/>
    </source>
</evidence>
<gene>
    <name evidence="1" type="ORF">C3E78_05965</name>
</gene>
<keyword evidence="2" id="KW-1185">Reference proteome</keyword>